<evidence type="ECO:0000256" key="2">
    <source>
        <dbReference type="ARBA" id="ARBA00022723"/>
    </source>
</evidence>
<comment type="caution">
    <text evidence="7">The sequence shown here is derived from an EMBL/GenBank/DDBJ whole genome shotgun (WGS) entry which is preliminary data.</text>
</comment>
<evidence type="ECO:0000259" key="6">
    <source>
        <dbReference type="Pfam" id="PF02788"/>
    </source>
</evidence>
<feature type="domain" description="Ribulose bisphosphate carboxylase large subunit ferrodoxin-like N-terminal" evidence="6">
    <location>
        <begin position="15"/>
        <end position="120"/>
    </location>
</feature>
<dbReference type="InterPro" id="IPR017443">
    <property type="entry name" value="RuBisCO_lsu_fd_N"/>
</dbReference>
<evidence type="ECO:0000259" key="5">
    <source>
        <dbReference type="Pfam" id="PF00016"/>
    </source>
</evidence>
<evidence type="ECO:0000256" key="1">
    <source>
        <dbReference type="ARBA" id="ARBA00001946"/>
    </source>
</evidence>
<protein>
    <submittedName>
        <fullName evidence="7">Ribulose bisphosphate carboxylase-like protein 2</fullName>
    </submittedName>
</protein>
<dbReference type="SFLD" id="SFLDG00301">
    <property type="entry name" value="RuBisCO-like_proteins"/>
    <property type="match status" value="1"/>
</dbReference>
<dbReference type="PANTHER" id="PTHR42704:SF17">
    <property type="entry name" value="RIBULOSE BISPHOSPHATE CARBOXYLASE LARGE CHAIN"/>
    <property type="match status" value="1"/>
</dbReference>
<dbReference type="CDD" id="cd08207">
    <property type="entry name" value="RLP_NonPhot"/>
    <property type="match status" value="1"/>
</dbReference>
<dbReference type="Pfam" id="PF00016">
    <property type="entry name" value="RuBisCO_large"/>
    <property type="match status" value="1"/>
</dbReference>
<keyword evidence="3" id="KW-0460">Magnesium</keyword>
<gene>
    <name evidence="7" type="primary">rlp2_2</name>
    <name evidence="7" type="ORF">AWB66_05478</name>
</gene>
<evidence type="ECO:0000256" key="3">
    <source>
        <dbReference type="ARBA" id="ARBA00022842"/>
    </source>
</evidence>
<evidence type="ECO:0000256" key="4">
    <source>
        <dbReference type="RuleBase" id="RU003834"/>
    </source>
</evidence>
<dbReference type="GO" id="GO:0000287">
    <property type="term" value="F:magnesium ion binding"/>
    <property type="evidence" value="ECO:0007669"/>
    <property type="project" value="InterPro"/>
</dbReference>
<dbReference type="SFLD" id="SFLDS00014">
    <property type="entry name" value="RuBisCO"/>
    <property type="match status" value="1"/>
</dbReference>
<dbReference type="STRING" id="326475.AWB66_05478"/>
<dbReference type="InterPro" id="IPR036376">
    <property type="entry name" value="RuBisCO_lsu_C_sf"/>
</dbReference>
<proteinExistence type="inferred from homology"/>
<dbReference type="PANTHER" id="PTHR42704">
    <property type="entry name" value="RIBULOSE BISPHOSPHATE CARBOXYLASE"/>
    <property type="match status" value="1"/>
</dbReference>
<dbReference type="Proteomes" id="UP000054717">
    <property type="component" value="Unassembled WGS sequence"/>
</dbReference>
<sequence length="417" mass="44901">MSNRFAATYLIETSRRPEDAAAEMAGESSTATFVAIPGERASIAELHGARIERIEEIDPSPGASIAHPAASSVKRCHVTLSWPLENTGTSLPNMLATAAGNIFDVKSVSALRLVDLELPSVLADAYQGPQFGVAGTRRLAGVEDDRPVIGTIVKPSVGLTPAETADLVERLAEGGIDFIKDDELMADPPHCQFDRRVDAVMDVLRRYSDRTGRKVMYAFNITGEIDEMLRRHDKVLEAGGNCVMVSLNWVGLPALAYLRRHAQLPIHGHRNGFGTMSRAPGFGVDFRAWHKFFRIAGADHIHVNGIDNKFYESNESVVRSAQSCVTPVFSDGGPAWNVMPVFSSRQTVTQAADTYDALGSTDLIYACGGGILGHPDGITAGVESIRLAWEAALARVSLEEYANARPSLARALGAFAA</sequence>
<dbReference type="SUPFAM" id="SSF51649">
    <property type="entry name" value="RuBisCo, C-terminal domain"/>
    <property type="match status" value="1"/>
</dbReference>
<dbReference type="AlphaFoldDB" id="A0A158K6P8"/>
<feature type="domain" description="Ribulose bisphosphate carboxylase large subunit C-terminal" evidence="5">
    <location>
        <begin position="145"/>
        <end position="414"/>
    </location>
</feature>
<name>A0A158K6P8_9BURK</name>
<dbReference type="InterPro" id="IPR020878">
    <property type="entry name" value="RuBisCo_large_chain_AS"/>
</dbReference>
<dbReference type="InterPro" id="IPR000685">
    <property type="entry name" value="RuBisCO_lsu_C"/>
</dbReference>
<comment type="cofactor">
    <cofactor evidence="1">
        <name>Mg(2+)</name>
        <dbReference type="ChEBI" id="CHEBI:18420"/>
    </cofactor>
</comment>
<dbReference type="EMBL" id="FCNZ02000031">
    <property type="protein sequence ID" value="SAL76786.1"/>
    <property type="molecule type" value="Genomic_DNA"/>
</dbReference>
<dbReference type="PROSITE" id="PS00157">
    <property type="entry name" value="RUBISCO_LARGE"/>
    <property type="match status" value="1"/>
</dbReference>
<dbReference type="GO" id="GO:0016984">
    <property type="term" value="F:ribulose-bisphosphate carboxylase activity"/>
    <property type="evidence" value="ECO:0007669"/>
    <property type="project" value="InterPro"/>
</dbReference>
<evidence type="ECO:0000313" key="8">
    <source>
        <dbReference type="Proteomes" id="UP000054717"/>
    </source>
</evidence>
<organism evidence="7 8">
    <name type="scientific">Caballeronia telluris</name>
    <dbReference type="NCBI Taxonomy" id="326475"/>
    <lineage>
        <taxon>Bacteria</taxon>
        <taxon>Pseudomonadati</taxon>
        <taxon>Pseudomonadota</taxon>
        <taxon>Betaproteobacteria</taxon>
        <taxon>Burkholderiales</taxon>
        <taxon>Burkholderiaceae</taxon>
        <taxon>Caballeronia</taxon>
    </lineage>
</organism>
<dbReference type="Gene3D" id="3.20.20.110">
    <property type="entry name" value="Ribulose bisphosphate carboxylase, large subunit, C-terminal domain"/>
    <property type="match status" value="1"/>
</dbReference>
<accession>A0A158K6P8</accession>
<dbReference type="RefSeq" id="WP_087633224.1">
    <property type="nucleotide sequence ID" value="NZ_FCNZ02000031.1"/>
</dbReference>
<keyword evidence="2" id="KW-0479">Metal-binding</keyword>
<reference evidence="7" key="1">
    <citation type="submission" date="2016-01" db="EMBL/GenBank/DDBJ databases">
        <authorList>
            <person name="Peeters Charlotte."/>
        </authorList>
    </citation>
    <scope>NUCLEOTIDE SEQUENCE</scope>
    <source>
        <strain evidence="7">LMG 22936</strain>
    </source>
</reference>
<comment type="similarity">
    <text evidence="4">Belongs to the RuBisCO large chain family.</text>
</comment>
<dbReference type="InterPro" id="IPR036422">
    <property type="entry name" value="RuBisCO_lsu_N_sf"/>
</dbReference>
<dbReference type="Gene3D" id="3.30.70.150">
    <property type="entry name" value="RuBisCO large subunit, N-terminal domain"/>
    <property type="match status" value="1"/>
</dbReference>
<dbReference type="Pfam" id="PF02788">
    <property type="entry name" value="RuBisCO_large_N"/>
    <property type="match status" value="1"/>
</dbReference>
<dbReference type="SUPFAM" id="SSF54966">
    <property type="entry name" value="RuBisCO, large subunit, small (N-terminal) domain"/>
    <property type="match status" value="1"/>
</dbReference>
<dbReference type="InterPro" id="IPR033966">
    <property type="entry name" value="RuBisCO"/>
</dbReference>
<dbReference type="GO" id="GO:0015977">
    <property type="term" value="P:carbon fixation"/>
    <property type="evidence" value="ECO:0007669"/>
    <property type="project" value="InterPro"/>
</dbReference>
<evidence type="ECO:0000313" key="7">
    <source>
        <dbReference type="EMBL" id="SAL76786.1"/>
    </source>
</evidence>
<keyword evidence="8" id="KW-1185">Reference proteome</keyword>